<name>A0A553IIU0_ACHLA</name>
<dbReference type="RefSeq" id="WP_041633789.1">
    <property type="nucleotide sequence ID" value="NZ_JACAOE010000001.1"/>
</dbReference>
<reference evidence="1 2" key="1">
    <citation type="submission" date="2019-07" db="EMBL/GenBank/DDBJ databases">
        <title>Genome sequence of Acholeplasma laidlawii strain with increased resistance to erythromycin.</title>
        <authorList>
            <person name="Medvedeva E.S."/>
            <person name="Baranova N.B."/>
            <person name="Siniagina M.N."/>
            <person name="Mouzykantov A."/>
            <person name="Chernova O.A."/>
            <person name="Chernov V.M."/>
        </authorList>
    </citation>
    <scope>NUCLEOTIDE SEQUENCE [LARGE SCALE GENOMIC DNA]</scope>
    <source>
        <strain evidence="1 2">PG8REry</strain>
    </source>
</reference>
<gene>
    <name evidence="1" type="ORF">FNV44_03455</name>
</gene>
<organism evidence="1 2">
    <name type="scientific">Acholeplasma laidlawii</name>
    <dbReference type="NCBI Taxonomy" id="2148"/>
    <lineage>
        <taxon>Bacteria</taxon>
        <taxon>Bacillati</taxon>
        <taxon>Mycoplasmatota</taxon>
        <taxon>Mollicutes</taxon>
        <taxon>Acholeplasmatales</taxon>
        <taxon>Acholeplasmataceae</taxon>
        <taxon>Acholeplasma</taxon>
    </lineage>
</organism>
<evidence type="ECO:0000313" key="2">
    <source>
        <dbReference type="Proteomes" id="UP000315938"/>
    </source>
</evidence>
<comment type="caution">
    <text evidence="1">The sequence shown here is derived from an EMBL/GenBank/DDBJ whole genome shotgun (WGS) entry which is preliminary data.</text>
</comment>
<dbReference type="EMBL" id="VKID01000001">
    <property type="protein sequence ID" value="TRY00113.1"/>
    <property type="molecule type" value="Genomic_DNA"/>
</dbReference>
<dbReference type="InterPro" id="IPR043773">
    <property type="entry name" value="JetA"/>
</dbReference>
<proteinExistence type="predicted"/>
<dbReference type="Proteomes" id="UP000315938">
    <property type="component" value="Unassembled WGS sequence"/>
</dbReference>
<protein>
    <submittedName>
        <fullName evidence="1">Uncharacterized protein</fullName>
    </submittedName>
</protein>
<accession>A0A553IIU0</accession>
<evidence type="ECO:0000313" key="1">
    <source>
        <dbReference type="EMBL" id="TRY00113.1"/>
    </source>
</evidence>
<dbReference type="GeneID" id="41338615"/>
<sequence length="457" mass="53549">MHLFDNIPDTLFNVLSSPNKHIYVDCLFIIYDATNSIENAFQGERGYVIDKLVDYFDELKEDFQMGDSEVTTSRQKSVSVINVLKQNGWLGEEELGDYKTSLNLFDYSIKIIDLLKRIQMGEENEYTGEIYTVYSLLSSFDILDGLTIVEQAYQKIEDVLRKLKTLKANIYRFYFDLVKKDRKDDLQKVLEKLLIDYKTNFFDSAYYHLKTTDSLPRYKRSILENISYIYQNEGFMETMAEQALTKRKALQYNDAYNYVEERIRYIKDSIDAIEYLIEGIDNKNELYINAAASKIMFLTNTSEDLEGLMNRLFKIILSDKKVDYSQIFNLFRARNLDENSLQTVRRPRVDAVAEEIDYNQDISDEVKERKMASLLKANLFSKKEINNYVTYLLGDAPRILASHIELESNDDFVKLILIFLFSKSTGMVYDVRLLNYDTRIGHIKFTDFEIFVKGKSL</sequence>
<dbReference type="AlphaFoldDB" id="A0A553IIU0"/>
<dbReference type="Pfam" id="PF18982">
    <property type="entry name" value="JetA"/>
    <property type="match status" value="1"/>
</dbReference>